<dbReference type="EMBL" id="LR796247">
    <property type="protein sequence ID" value="CAB4131374.1"/>
    <property type="molecule type" value="Genomic_DNA"/>
</dbReference>
<sequence>MATNFFFNNFKASGEQRLLEDLIVESIRIYGEDMIYIPRNYGKLDVLYTADDQSYYMSSYSIEMYIKSVDGFSGDGSFMSKFGLEIRDQVIFSVAQKTFANEIGLPTGFTRPREGDLIFFPLNKKCFQIRYVNKFEMFYQLGALQTWEMTCELFDYSSEVMNTGIAEIDILQEKFSTNILQFALKTDDNDFIQNEDGDFIMIHDIVYDPIVGSDAPNVFNAESNDIIDFSQVDPFSEGHI</sequence>
<dbReference type="InterPro" id="IPR021674">
    <property type="entry name" value="Phage_T4_Gp14_neck-protein"/>
</dbReference>
<gene>
    <name evidence="1" type="ORF">UFOVP132_69</name>
</gene>
<organism evidence="1">
    <name type="scientific">uncultured Caudovirales phage</name>
    <dbReference type="NCBI Taxonomy" id="2100421"/>
    <lineage>
        <taxon>Viruses</taxon>
        <taxon>Duplodnaviria</taxon>
        <taxon>Heunggongvirae</taxon>
        <taxon>Uroviricota</taxon>
        <taxon>Caudoviricetes</taxon>
        <taxon>Peduoviridae</taxon>
        <taxon>Maltschvirus</taxon>
        <taxon>Maltschvirus maltsch</taxon>
    </lineage>
</organism>
<accession>A0A6J5L9Y9</accession>
<reference evidence="1" key="1">
    <citation type="submission" date="2020-04" db="EMBL/GenBank/DDBJ databases">
        <authorList>
            <person name="Chiriac C."/>
            <person name="Salcher M."/>
            <person name="Ghai R."/>
            <person name="Kavagutti S V."/>
        </authorList>
    </citation>
    <scope>NUCLEOTIDE SEQUENCE</scope>
</reference>
<dbReference type="Pfam" id="PF11649">
    <property type="entry name" value="T4_neck-protein"/>
    <property type="match status" value="1"/>
</dbReference>
<proteinExistence type="predicted"/>
<evidence type="ECO:0000313" key="1">
    <source>
        <dbReference type="EMBL" id="CAB4131374.1"/>
    </source>
</evidence>
<name>A0A6J5L9Y9_9CAUD</name>
<protein>
    <submittedName>
        <fullName evidence="1">Neck protein</fullName>
    </submittedName>
</protein>